<gene>
    <name evidence="3" type="ORF">AGERDE_LOCUS11918</name>
</gene>
<evidence type="ECO:0000256" key="1">
    <source>
        <dbReference type="SAM" id="MobiDB-lite"/>
    </source>
</evidence>
<evidence type="ECO:0000313" key="3">
    <source>
        <dbReference type="EMBL" id="CAG8663204.1"/>
    </source>
</evidence>
<dbReference type="OrthoDB" id="2420948at2759"/>
<dbReference type="AlphaFoldDB" id="A0A9N9E5C3"/>
<sequence>INASNEIVNLCVGYVFESWEEIDKIIKIYDKREGFGVLTFIITAIVNRNDKGANGMPILTPQEIEIQFLTENGNLSIGTQKKLLKAKFPTESILDRNLSNIIQKFKIHTDEKLDASQQIVLWLKYYDVILNNNTAKTNCYQIPLSLFLIVDNNTRLRLVVQALVSNETTESYKWILECTKKVTMIKSLVFITDADPAADAAYSNVKDYLMRALYPSQQVWTRAFISKIFTAKIQTTSRVEDLNSIVKRLLTASSSLCDLVDALDARLQDEAQWNQFFEYQTMSSCMEIVSVNHDFFSEIDKKMSKYLTLHILSAERLEMSQCLYFDSNLIVTDGFVENSYDAKQILLKSIIAEVGKENVREWLILFLTYVRACRTYLVTSSVTIIFRQGYNYEYLLFCESRISEESTERNTNAKFLDYIQVHDLAVDYGNHSEMVAWLKEFIGWHKETAATLTGSVRNWNLQEPLEIQANDENKENEPGSIKNPLENHAHTPAVHVIKQDTIAQHVKIARFTPLSKHHLDVGNGTSSNINSNSVASSSPTFNHFAQ</sequence>
<evidence type="ECO:0000313" key="4">
    <source>
        <dbReference type="Proteomes" id="UP000789831"/>
    </source>
</evidence>
<feature type="compositionally biased region" description="Low complexity" evidence="1">
    <location>
        <begin position="522"/>
        <end position="538"/>
    </location>
</feature>
<dbReference type="PANTHER" id="PTHR47718:SF13">
    <property type="entry name" value="OS09G0290500 PROTEIN"/>
    <property type="match status" value="1"/>
</dbReference>
<organism evidence="3 4">
    <name type="scientific">Ambispora gerdemannii</name>
    <dbReference type="NCBI Taxonomy" id="144530"/>
    <lineage>
        <taxon>Eukaryota</taxon>
        <taxon>Fungi</taxon>
        <taxon>Fungi incertae sedis</taxon>
        <taxon>Mucoromycota</taxon>
        <taxon>Glomeromycotina</taxon>
        <taxon>Glomeromycetes</taxon>
        <taxon>Archaeosporales</taxon>
        <taxon>Ambisporaceae</taxon>
        <taxon>Ambispora</taxon>
    </lineage>
</organism>
<protein>
    <submittedName>
        <fullName evidence="3">5743_t:CDS:1</fullName>
    </submittedName>
</protein>
<feature type="region of interest" description="Disordered" evidence="1">
    <location>
        <begin position="522"/>
        <end position="546"/>
    </location>
</feature>
<keyword evidence="4" id="KW-1185">Reference proteome</keyword>
<evidence type="ECO:0000259" key="2">
    <source>
        <dbReference type="Pfam" id="PF10551"/>
    </source>
</evidence>
<feature type="domain" description="MULE transposase" evidence="2">
    <location>
        <begin position="132"/>
        <end position="204"/>
    </location>
</feature>
<feature type="non-terminal residue" evidence="3">
    <location>
        <position position="546"/>
    </location>
</feature>
<dbReference type="PANTHER" id="PTHR47718">
    <property type="entry name" value="OS01G0519700 PROTEIN"/>
    <property type="match status" value="1"/>
</dbReference>
<name>A0A9N9E5C3_9GLOM</name>
<comment type="caution">
    <text evidence="3">The sequence shown here is derived from an EMBL/GenBank/DDBJ whole genome shotgun (WGS) entry which is preliminary data.</text>
</comment>
<accession>A0A9N9E5C3</accession>
<dbReference type="Proteomes" id="UP000789831">
    <property type="component" value="Unassembled WGS sequence"/>
</dbReference>
<dbReference type="EMBL" id="CAJVPL010006238">
    <property type="protein sequence ID" value="CAG8663204.1"/>
    <property type="molecule type" value="Genomic_DNA"/>
</dbReference>
<dbReference type="InterPro" id="IPR018289">
    <property type="entry name" value="MULE_transposase_dom"/>
</dbReference>
<dbReference type="Pfam" id="PF10551">
    <property type="entry name" value="MULE"/>
    <property type="match status" value="1"/>
</dbReference>
<reference evidence="3" key="1">
    <citation type="submission" date="2021-06" db="EMBL/GenBank/DDBJ databases">
        <authorList>
            <person name="Kallberg Y."/>
            <person name="Tangrot J."/>
            <person name="Rosling A."/>
        </authorList>
    </citation>
    <scope>NUCLEOTIDE SEQUENCE</scope>
    <source>
        <strain evidence="3">MT106</strain>
    </source>
</reference>
<proteinExistence type="predicted"/>